<dbReference type="AlphaFoldDB" id="A0ABD6CVL9"/>
<proteinExistence type="predicted"/>
<evidence type="ECO:0000256" key="1">
    <source>
        <dbReference type="SAM" id="MobiDB-lite"/>
    </source>
</evidence>
<dbReference type="RefSeq" id="WP_256405887.1">
    <property type="nucleotide sequence ID" value="NZ_CP187151.1"/>
</dbReference>
<dbReference type="EMBL" id="JBHUDL010000009">
    <property type="protein sequence ID" value="MFD1633217.1"/>
    <property type="molecule type" value="Genomic_DNA"/>
</dbReference>
<keyword evidence="4" id="KW-1185">Reference proteome</keyword>
<dbReference type="InterPro" id="IPR058365">
    <property type="entry name" value="DUF8052"/>
</dbReference>
<dbReference type="Pfam" id="PF26226">
    <property type="entry name" value="DUF8052"/>
    <property type="match status" value="1"/>
</dbReference>
<organism evidence="3 4">
    <name type="scientific">Haloplanus ruber</name>
    <dbReference type="NCBI Taxonomy" id="869892"/>
    <lineage>
        <taxon>Archaea</taxon>
        <taxon>Methanobacteriati</taxon>
        <taxon>Methanobacteriota</taxon>
        <taxon>Stenosarchaea group</taxon>
        <taxon>Halobacteria</taxon>
        <taxon>Halobacteriales</taxon>
        <taxon>Haloferacaceae</taxon>
        <taxon>Haloplanus</taxon>
    </lineage>
</organism>
<evidence type="ECO:0000259" key="2">
    <source>
        <dbReference type="Pfam" id="PF26226"/>
    </source>
</evidence>
<name>A0ABD6CVL9_9EURY</name>
<protein>
    <recommendedName>
        <fullName evidence="2">DUF8052 domain-containing protein</fullName>
    </recommendedName>
</protein>
<evidence type="ECO:0000313" key="3">
    <source>
        <dbReference type="EMBL" id="MFD1633217.1"/>
    </source>
</evidence>
<dbReference type="Proteomes" id="UP001597075">
    <property type="component" value="Unassembled WGS sequence"/>
</dbReference>
<comment type="caution">
    <text evidence="3">The sequence shown here is derived from an EMBL/GenBank/DDBJ whole genome shotgun (WGS) entry which is preliminary data.</text>
</comment>
<evidence type="ECO:0000313" key="4">
    <source>
        <dbReference type="Proteomes" id="UP001597075"/>
    </source>
</evidence>
<feature type="domain" description="DUF8052" evidence="2">
    <location>
        <begin position="58"/>
        <end position="214"/>
    </location>
</feature>
<accession>A0ABD6CVL9</accession>
<feature type="region of interest" description="Disordered" evidence="1">
    <location>
        <begin position="1"/>
        <end position="46"/>
    </location>
</feature>
<sequence>MSDDPAATTESGPASGAADPPEGPADRAPDDDWGAPEEVRAADLPEEVVEAVPDWPDDPYLDRVSDRLMHSYDLDKDAHVAGERWDLYGELRVVNQKQFVHPALSYADHESEEYLFARRVGRPTVADLERLVDLGHDVADERVTGHEEHYRTDVTFVLVADEIPDDVREFVVGFRDRTLLKFGYYGHYEVNLIVVAPARRTAAASEVADAVQAFALWEDLADPDPGLLDRIARRFWS</sequence>
<gene>
    <name evidence="3" type="ORF">ACFSBJ_05645</name>
</gene>
<reference evidence="3 4" key="1">
    <citation type="journal article" date="2019" name="Int. J. Syst. Evol. Microbiol.">
        <title>The Global Catalogue of Microorganisms (GCM) 10K type strain sequencing project: providing services to taxonomists for standard genome sequencing and annotation.</title>
        <authorList>
            <consortium name="The Broad Institute Genomics Platform"/>
            <consortium name="The Broad Institute Genome Sequencing Center for Infectious Disease"/>
            <person name="Wu L."/>
            <person name="Ma J."/>
        </authorList>
    </citation>
    <scope>NUCLEOTIDE SEQUENCE [LARGE SCALE GENOMIC DNA]</scope>
    <source>
        <strain evidence="3 4">CGMCC 1.10594</strain>
    </source>
</reference>